<reference evidence="2 3" key="1">
    <citation type="submission" date="2019-03" db="EMBL/GenBank/DDBJ databases">
        <title>Genomic Encyclopedia of Type Strains, Phase IV (KMG-IV): sequencing the most valuable type-strain genomes for metagenomic binning, comparative biology and taxonomic classification.</title>
        <authorList>
            <person name="Goeker M."/>
        </authorList>
    </citation>
    <scope>NUCLEOTIDE SEQUENCE [LARGE SCALE GENOMIC DNA]</scope>
    <source>
        <strain evidence="2 3">DSM 28559</strain>
    </source>
</reference>
<dbReference type="Gene3D" id="3.40.50.300">
    <property type="entry name" value="P-loop containing nucleotide triphosphate hydrolases"/>
    <property type="match status" value="1"/>
</dbReference>
<evidence type="ECO:0000313" key="3">
    <source>
        <dbReference type="Proteomes" id="UP000295711"/>
    </source>
</evidence>
<dbReference type="InterPro" id="IPR027417">
    <property type="entry name" value="P-loop_NTPase"/>
</dbReference>
<evidence type="ECO:0000259" key="1">
    <source>
        <dbReference type="Pfam" id="PF13304"/>
    </source>
</evidence>
<dbReference type="SUPFAM" id="SSF52540">
    <property type="entry name" value="P-loop containing nucleoside triphosphate hydrolases"/>
    <property type="match status" value="1"/>
</dbReference>
<dbReference type="RefSeq" id="WP_132094366.1">
    <property type="nucleotide sequence ID" value="NZ_JANKAQ010000022.1"/>
</dbReference>
<dbReference type="AlphaFoldDB" id="A0A4R2L912"/>
<proteinExistence type="predicted"/>
<organism evidence="2 3">
    <name type="scientific">Frisingicoccus caecimuris</name>
    <dbReference type="NCBI Taxonomy" id="1796636"/>
    <lineage>
        <taxon>Bacteria</taxon>
        <taxon>Bacillati</taxon>
        <taxon>Bacillota</taxon>
        <taxon>Clostridia</taxon>
        <taxon>Lachnospirales</taxon>
        <taxon>Lachnospiraceae</taxon>
        <taxon>Frisingicoccus</taxon>
    </lineage>
</organism>
<dbReference type="GO" id="GO:0005524">
    <property type="term" value="F:ATP binding"/>
    <property type="evidence" value="ECO:0007669"/>
    <property type="project" value="InterPro"/>
</dbReference>
<dbReference type="Pfam" id="PF13304">
    <property type="entry name" value="AAA_21"/>
    <property type="match status" value="1"/>
</dbReference>
<dbReference type="PANTHER" id="PTHR43581">
    <property type="entry name" value="ATP/GTP PHOSPHATASE"/>
    <property type="match status" value="1"/>
</dbReference>
<evidence type="ECO:0000313" key="2">
    <source>
        <dbReference type="EMBL" id="TCO81811.1"/>
    </source>
</evidence>
<dbReference type="PANTHER" id="PTHR43581:SF4">
    <property type="entry name" value="ATP_GTP PHOSPHATASE"/>
    <property type="match status" value="1"/>
</dbReference>
<feature type="domain" description="ATPase AAA-type core" evidence="1">
    <location>
        <begin position="16"/>
        <end position="102"/>
    </location>
</feature>
<dbReference type="InterPro" id="IPR051396">
    <property type="entry name" value="Bact_Antivir_Def_Nuclease"/>
</dbReference>
<dbReference type="GO" id="GO:0016887">
    <property type="term" value="F:ATP hydrolysis activity"/>
    <property type="evidence" value="ECO:0007669"/>
    <property type="project" value="InterPro"/>
</dbReference>
<accession>A0A4R2L912</accession>
<dbReference type="Proteomes" id="UP000295711">
    <property type="component" value="Unassembled WGS sequence"/>
</dbReference>
<name>A0A4R2L912_9FIRM</name>
<dbReference type="OrthoDB" id="9801813at2"/>
<dbReference type="InterPro" id="IPR003959">
    <property type="entry name" value="ATPase_AAA_core"/>
</dbReference>
<keyword evidence="3" id="KW-1185">Reference proteome</keyword>
<sequence>MRYDVAKNMGLQRLPYYYENKGALISQLNMSTGENLLLTILNSLEKRLKKDVYGETPAFMFLDEIELALHSSALRRLVFFLREIAEKNNTVVLFSTHSIELIRSIPAENIYYLQRHVDGSIEVINPCYPVYATRNLESSNYGHDYIIMVEDELARAIVERILRQKRLLSNKRVLVIAVGGWTEVLRFAYDTIRSNLALSTTKILIVLDRDIRESVSGFLKKERMGFSNAPNYLPIKSLEKYLLDKLIQNVDAVLFRELNDYLFQGKSLDIIIKEYDIKVKNGIYTDIEKINNGKMLYNELKHELHQIRKSDDDLVSIIVDYLFDANNKEIEELTTFFESKLK</sequence>
<dbReference type="EMBL" id="SLXA01000022">
    <property type="protein sequence ID" value="TCO81811.1"/>
    <property type="molecule type" value="Genomic_DNA"/>
</dbReference>
<protein>
    <submittedName>
        <fullName evidence="2">Putative AbiEii toxin of type IV toxin-antitoxin system</fullName>
    </submittedName>
</protein>
<gene>
    <name evidence="2" type="ORF">EV212_1229</name>
</gene>
<comment type="caution">
    <text evidence="2">The sequence shown here is derived from an EMBL/GenBank/DDBJ whole genome shotgun (WGS) entry which is preliminary data.</text>
</comment>